<dbReference type="RefSeq" id="WP_151055773.1">
    <property type="nucleotide sequence ID" value="NZ_CP044222.1"/>
</dbReference>
<dbReference type="SUPFAM" id="SSF55729">
    <property type="entry name" value="Acyl-CoA N-acyltransferases (Nat)"/>
    <property type="match status" value="1"/>
</dbReference>
<evidence type="ECO:0000313" key="2">
    <source>
        <dbReference type="EMBL" id="QEW06890.1"/>
    </source>
</evidence>
<proteinExistence type="predicted"/>
<feature type="domain" description="N-acetyltransferase" evidence="1">
    <location>
        <begin position="9"/>
        <end position="168"/>
    </location>
</feature>
<keyword evidence="2" id="KW-0808">Transferase</keyword>
<organism evidence="2 3">
    <name type="scientific">Nitrincola iocasae</name>
    <dbReference type="NCBI Taxonomy" id="2614693"/>
    <lineage>
        <taxon>Bacteria</taxon>
        <taxon>Pseudomonadati</taxon>
        <taxon>Pseudomonadota</taxon>
        <taxon>Gammaproteobacteria</taxon>
        <taxon>Oceanospirillales</taxon>
        <taxon>Oceanospirillaceae</taxon>
        <taxon>Nitrincola</taxon>
    </lineage>
</organism>
<dbReference type="AlphaFoldDB" id="A0A5J6LE73"/>
<reference evidence="2 3" key="1">
    <citation type="submission" date="2019-09" db="EMBL/GenBank/DDBJ databases">
        <title>Nitrincola iocasae sp. nov., a bacterium isolated from the sediment collected at a cold seep field in South China Sea.</title>
        <authorList>
            <person name="Zhang H."/>
            <person name="Wang H."/>
            <person name="Li C."/>
        </authorList>
    </citation>
    <scope>NUCLEOTIDE SEQUENCE [LARGE SCALE GENOMIC DNA]</scope>
    <source>
        <strain evidence="2 3">KXZD1103</strain>
    </source>
</reference>
<gene>
    <name evidence="2" type="ORF">F5I99_10430</name>
</gene>
<sequence>MQLFETERLTARQLSHEDLPALTEILSDPEVMKYSVRGVCDEKATSEFIDWCRACYSSHGIGPWALLEKSSGDLVGFCGISPELVEDVEEMNLGYRLGRRFWNQGFATEAVNAVTDYAFEQKHCESVVAIIEPEHVASVRVSEKAGFHDYTIREFHGRPVRLYRMTCQDWRRIHIT</sequence>
<dbReference type="EMBL" id="CP044222">
    <property type="protein sequence ID" value="QEW06890.1"/>
    <property type="molecule type" value="Genomic_DNA"/>
</dbReference>
<dbReference type="InterPro" id="IPR016181">
    <property type="entry name" value="Acyl_CoA_acyltransferase"/>
</dbReference>
<dbReference type="Proteomes" id="UP000325606">
    <property type="component" value="Chromosome"/>
</dbReference>
<dbReference type="GO" id="GO:0016747">
    <property type="term" value="F:acyltransferase activity, transferring groups other than amino-acyl groups"/>
    <property type="evidence" value="ECO:0007669"/>
    <property type="project" value="InterPro"/>
</dbReference>
<protein>
    <submittedName>
        <fullName evidence="2">GNAT family N-acetyltransferase</fullName>
    </submittedName>
</protein>
<keyword evidence="3" id="KW-1185">Reference proteome</keyword>
<dbReference type="KEGG" id="nik:F5I99_10430"/>
<dbReference type="InterPro" id="IPR000182">
    <property type="entry name" value="GNAT_dom"/>
</dbReference>
<dbReference type="InterPro" id="IPR051531">
    <property type="entry name" value="N-acetyltransferase"/>
</dbReference>
<evidence type="ECO:0000259" key="1">
    <source>
        <dbReference type="PROSITE" id="PS51186"/>
    </source>
</evidence>
<accession>A0A5J6LE73</accession>
<dbReference type="PANTHER" id="PTHR43792">
    <property type="entry name" value="GNAT FAMILY, PUTATIVE (AFU_ORTHOLOGUE AFUA_3G00765)-RELATED-RELATED"/>
    <property type="match status" value="1"/>
</dbReference>
<dbReference type="PROSITE" id="PS51186">
    <property type="entry name" value="GNAT"/>
    <property type="match status" value="1"/>
</dbReference>
<name>A0A5J6LE73_9GAMM</name>
<dbReference type="Gene3D" id="3.40.630.30">
    <property type="match status" value="1"/>
</dbReference>
<dbReference type="Pfam" id="PF13302">
    <property type="entry name" value="Acetyltransf_3"/>
    <property type="match status" value="1"/>
</dbReference>
<dbReference type="PANTHER" id="PTHR43792:SF1">
    <property type="entry name" value="N-ACETYLTRANSFERASE DOMAIN-CONTAINING PROTEIN"/>
    <property type="match status" value="1"/>
</dbReference>
<evidence type="ECO:0000313" key="3">
    <source>
        <dbReference type="Proteomes" id="UP000325606"/>
    </source>
</evidence>